<evidence type="ECO:0000313" key="2">
    <source>
        <dbReference type="EMBL" id="BBO21198.1"/>
    </source>
</evidence>
<dbReference type="Proteomes" id="UP000662914">
    <property type="component" value="Chromosome"/>
</dbReference>
<evidence type="ECO:0000259" key="1">
    <source>
        <dbReference type="Pfam" id="PF10006"/>
    </source>
</evidence>
<name>A0A809R399_9PROT</name>
<dbReference type="AlphaFoldDB" id="A0A809R399"/>
<accession>A0A809R399</accession>
<gene>
    <name evidence="2" type="ORF">DSYM_18970</name>
</gene>
<organism evidence="2 3">
    <name type="scientific">Candidatus Desulfobacillus denitrificans</name>
    <dbReference type="NCBI Taxonomy" id="2608985"/>
    <lineage>
        <taxon>Bacteria</taxon>
        <taxon>Pseudomonadati</taxon>
        <taxon>Pseudomonadota</taxon>
        <taxon>Betaproteobacteria</taxon>
        <taxon>Candidatus Desulfobacillus</taxon>
    </lineage>
</organism>
<evidence type="ECO:0000313" key="3">
    <source>
        <dbReference type="Proteomes" id="UP000662914"/>
    </source>
</evidence>
<sequence length="94" mass="10678">MSDEQACKTTVDVRDIPPRQRHPMIFGAFDALFPGEALLLVNDHDPKPLFYQFQAESRGQFTWDYLEAGPQVWRVRIGRADENAARAVATCCSH</sequence>
<dbReference type="KEGG" id="ddz:DSYM_18970"/>
<dbReference type="Pfam" id="PF10006">
    <property type="entry name" value="DUF2249"/>
    <property type="match status" value="1"/>
</dbReference>
<feature type="domain" description="DUF2249" evidence="1">
    <location>
        <begin position="10"/>
        <end position="79"/>
    </location>
</feature>
<reference evidence="2" key="1">
    <citation type="journal article" name="DNA Res.">
        <title>The physiological potential of anammox bacteria as revealed by their core genome structure.</title>
        <authorList>
            <person name="Okubo T."/>
            <person name="Toyoda A."/>
            <person name="Fukuhara K."/>
            <person name="Uchiyama I."/>
            <person name="Harigaya Y."/>
            <person name="Kuroiwa M."/>
            <person name="Suzuki T."/>
            <person name="Murakami Y."/>
            <person name="Suwa Y."/>
            <person name="Takami H."/>
        </authorList>
    </citation>
    <scope>NUCLEOTIDE SEQUENCE</scope>
    <source>
        <strain evidence="2">317325-3</strain>
    </source>
</reference>
<proteinExistence type="predicted"/>
<dbReference type="EMBL" id="AP021857">
    <property type="protein sequence ID" value="BBO21198.1"/>
    <property type="molecule type" value="Genomic_DNA"/>
</dbReference>
<dbReference type="InterPro" id="IPR018720">
    <property type="entry name" value="DUF2249"/>
</dbReference>
<protein>
    <submittedName>
        <fullName evidence="2">Hemerythrin</fullName>
    </submittedName>
</protein>